<dbReference type="RefSeq" id="WP_210668129.1">
    <property type="nucleotide sequence ID" value="NZ_JAGFBV010000041.1"/>
</dbReference>
<accession>A0A941B0A1</accession>
<protein>
    <recommendedName>
        <fullName evidence="3">Outer membrane protein beta-barrel domain-containing protein</fullName>
    </recommendedName>
</protein>
<dbReference type="AlphaFoldDB" id="A0A941B0A1"/>
<reference evidence="1 2" key="1">
    <citation type="submission" date="2021-03" db="EMBL/GenBank/DDBJ databases">
        <title>Flavobacterium Flabelliformis Sp. Nov. And Flavobacterium Geliluteum Sp. Nov., Two Novel Multidrug Resistant Psychrophilic Species Isolated From Antarctica.</title>
        <authorList>
            <person name="Kralova S."/>
            <person name="Busse H.J."/>
            <person name="Bezdicek M."/>
            <person name="Nykrynova M."/>
            <person name="Kroupova E."/>
            <person name="Krsek D."/>
            <person name="Sedlacek I."/>
        </authorList>
    </citation>
    <scope>NUCLEOTIDE SEQUENCE [LARGE SCALE GENOMIC DNA]</scope>
    <source>
        <strain evidence="1 2">P7388</strain>
    </source>
</reference>
<gene>
    <name evidence="1" type="ORF">J3495_17805</name>
</gene>
<evidence type="ECO:0008006" key="3">
    <source>
        <dbReference type="Google" id="ProtNLM"/>
    </source>
</evidence>
<dbReference type="Proteomes" id="UP000675047">
    <property type="component" value="Unassembled WGS sequence"/>
</dbReference>
<sequence>MIQKNVFYYLLILLSANLNAQVRGLVDLSLYRHTDFQTSGYIEGGLGAEVKLYSFFKPELSVTYYYGRLEDYNKLDQLGNVTSISQVNASALNFGFTPKICISCGEFSAGDALLQILPRYNISRIEAQQNRTVVNQSNPSQSKSQKEIVTEWQHSIGIGIGVDIILSDKNYDSLAINLYYTGVNMGKALTEVESTETRYDSRTLGLGLNYYFGFKKKSD</sequence>
<name>A0A941B0A1_9FLAO</name>
<evidence type="ECO:0000313" key="2">
    <source>
        <dbReference type="Proteomes" id="UP000675047"/>
    </source>
</evidence>
<organism evidence="1 2">
    <name type="scientific">Flavobacterium geliluteum</name>
    <dbReference type="NCBI Taxonomy" id="2816120"/>
    <lineage>
        <taxon>Bacteria</taxon>
        <taxon>Pseudomonadati</taxon>
        <taxon>Bacteroidota</taxon>
        <taxon>Flavobacteriia</taxon>
        <taxon>Flavobacteriales</taxon>
        <taxon>Flavobacteriaceae</taxon>
        <taxon>Flavobacterium</taxon>
    </lineage>
</organism>
<comment type="caution">
    <text evidence="1">The sequence shown here is derived from an EMBL/GenBank/DDBJ whole genome shotgun (WGS) entry which is preliminary data.</text>
</comment>
<proteinExistence type="predicted"/>
<evidence type="ECO:0000313" key="1">
    <source>
        <dbReference type="EMBL" id="MBP4139932.1"/>
    </source>
</evidence>
<keyword evidence="2" id="KW-1185">Reference proteome</keyword>
<dbReference type="EMBL" id="JAGFBV010000041">
    <property type="protein sequence ID" value="MBP4139932.1"/>
    <property type="molecule type" value="Genomic_DNA"/>
</dbReference>